<comment type="subcellular location">
    <subcellularLocation>
        <location evidence="3">Secreted</location>
    </subcellularLocation>
</comment>
<feature type="transmembrane region" description="Helical" evidence="11">
    <location>
        <begin position="699"/>
        <end position="723"/>
    </location>
</feature>
<evidence type="ECO:0000256" key="5">
    <source>
        <dbReference type="ARBA" id="ARBA00022525"/>
    </source>
</evidence>
<dbReference type="STRING" id="639283.Snov_3983"/>
<feature type="domain" description="PLD phosphodiesterase" evidence="12">
    <location>
        <begin position="158"/>
        <end position="185"/>
    </location>
</feature>
<gene>
    <name evidence="13" type="ordered locus">Snov_3983</name>
</gene>
<dbReference type="RefSeq" id="WP_013168754.1">
    <property type="nucleotide sequence ID" value="NC_014217.1"/>
</dbReference>
<evidence type="ECO:0000256" key="10">
    <source>
        <dbReference type="SAM" id="MobiDB-lite"/>
    </source>
</evidence>
<dbReference type="eggNOG" id="COG0398">
    <property type="taxonomic scope" value="Bacteria"/>
</dbReference>
<dbReference type="Pfam" id="PF00614">
    <property type="entry name" value="PLDc"/>
    <property type="match status" value="1"/>
</dbReference>
<dbReference type="Pfam" id="PF09335">
    <property type="entry name" value="VTT_dom"/>
    <property type="match status" value="1"/>
</dbReference>
<evidence type="ECO:0000259" key="12">
    <source>
        <dbReference type="PROSITE" id="PS50035"/>
    </source>
</evidence>
<evidence type="ECO:0000256" key="9">
    <source>
        <dbReference type="ARBA" id="ARBA00029594"/>
    </source>
</evidence>
<evidence type="ECO:0000256" key="8">
    <source>
        <dbReference type="ARBA" id="ARBA00023098"/>
    </source>
</evidence>
<dbReference type="AlphaFoldDB" id="D6ZZQ8"/>
<evidence type="ECO:0000256" key="7">
    <source>
        <dbReference type="ARBA" id="ARBA00022801"/>
    </source>
</evidence>
<dbReference type="Pfam" id="PF13091">
    <property type="entry name" value="PLDc_2"/>
    <property type="match status" value="1"/>
</dbReference>
<dbReference type="GO" id="GO:0005576">
    <property type="term" value="C:extracellular region"/>
    <property type="evidence" value="ECO:0007669"/>
    <property type="project" value="UniProtKB-SubCell"/>
</dbReference>
<evidence type="ECO:0000256" key="2">
    <source>
        <dbReference type="ARBA" id="ARBA00003145"/>
    </source>
</evidence>
<dbReference type="KEGG" id="sno:Snov_3983"/>
<feature type="transmembrane region" description="Helical" evidence="11">
    <location>
        <begin position="555"/>
        <end position="582"/>
    </location>
</feature>
<dbReference type="InterPro" id="IPR001736">
    <property type="entry name" value="PLipase_D/transphosphatidylase"/>
</dbReference>
<keyword evidence="11" id="KW-1133">Transmembrane helix</keyword>
<dbReference type="eggNOG" id="COG1502">
    <property type="taxonomic scope" value="Bacteria"/>
</dbReference>
<dbReference type="EMBL" id="CP002026">
    <property type="protein sequence ID" value="ADH91253.1"/>
    <property type="molecule type" value="Genomic_DNA"/>
</dbReference>
<evidence type="ECO:0000313" key="14">
    <source>
        <dbReference type="Proteomes" id="UP000006633"/>
    </source>
</evidence>
<feature type="transmembrane region" description="Helical" evidence="11">
    <location>
        <begin position="668"/>
        <end position="687"/>
    </location>
</feature>
<evidence type="ECO:0000256" key="4">
    <source>
        <dbReference type="ARBA" id="ARBA00018392"/>
    </source>
</evidence>
<protein>
    <recommendedName>
        <fullName evidence="4">Phospholipase D</fullName>
    </recommendedName>
    <alternativeName>
        <fullName evidence="9">Choline phosphatase</fullName>
    </alternativeName>
</protein>
<evidence type="ECO:0000313" key="13">
    <source>
        <dbReference type="EMBL" id="ADH91253.1"/>
    </source>
</evidence>
<comment type="function">
    <text evidence="2">Could be a virulence factor.</text>
</comment>
<organism evidence="13 14">
    <name type="scientific">Ancylobacter novellus (strain ATCC 8093 / DSM 506 / JCM 20403 / CCM 1077 / IAM 12100 / NBRC 12443 / NCIMB 10456)</name>
    <name type="common">Starkeya novella</name>
    <dbReference type="NCBI Taxonomy" id="639283"/>
    <lineage>
        <taxon>Bacteria</taxon>
        <taxon>Pseudomonadati</taxon>
        <taxon>Pseudomonadota</taxon>
        <taxon>Alphaproteobacteria</taxon>
        <taxon>Hyphomicrobiales</taxon>
        <taxon>Xanthobacteraceae</taxon>
        <taxon>Ancylobacter</taxon>
    </lineage>
</organism>
<keyword evidence="11" id="KW-0472">Membrane</keyword>
<feature type="transmembrane region" description="Helical" evidence="11">
    <location>
        <begin position="515"/>
        <end position="534"/>
    </location>
</feature>
<reference evidence="13 14" key="1">
    <citation type="journal article" date="2012" name="Stand. Genomic Sci.">
        <title>Complete genome sequence of the facultatively chemolithoautotrophic and methylotrophic alpha Proteobacterium Starkeya novella type strain (ATCC 8093(T)).</title>
        <authorList>
            <person name="Kappler U."/>
            <person name="Davenport K."/>
            <person name="Beatson S."/>
            <person name="Lucas S."/>
            <person name="Lapidus A."/>
            <person name="Copeland A."/>
            <person name="Berry K.W."/>
            <person name="Glavina Del Rio T."/>
            <person name="Hammon N."/>
            <person name="Dalin E."/>
            <person name="Tice H."/>
            <person name="Pitluck S."/>
            <person name="Richardson P."/>
            <person name="Bruce D."/>
            <person name="Goodwin L.A."/>
            <person name="Han C."/>
            <person name="Tapia R."/>
            <person name="Detter J.C."/>
            <person name="Chang Y.J."/>
            <person name="Jeffries C.D."/>
            <person name="Land M."/>
            <person name="Hauser L."/>
            <person name="Kyrpides N.C."/>
            <person name="Goker M."/>
            <person name="Ivanova N."/>
            <person name="Klenk H.P."/>
            <person name="Woyke T."/>
        </authorList>
    </citation>
    <scope>NUCLEOTIDE SEQUENCE [LARGE SCALE GENOMIC DNA]</scope>
    <source>
        <strain evidence="14">ATCC 8093 / DSM 506 / JCM 20403 / CCM 1077 / IAM 12100 / NBRC 12443 / NCIMB 10456</strain>
    </source>
</reference>
<dbReference type="HOGENOM" id="CLU_011094_0_0_5"/>
<accession>D6ZZQ8</accession>
<dbReference type="GO" id="GO:0004630">
    <property type="term" value="F:phospholipase D activity"/>
    <property type="evidence" value="ECO:0007669"/>
    <property type="project" value="UniProtKB-EC"/>
</dbReference>
<dbReference type="PROSITE" id="PS50035">
    <property type="entry name" value="PLD"/>
    <property type="match status" value="2"/>
</dbReference>
<dbReference type="Proteomes" id="UP000006633">
    <property type="component" value="Chromosome"/>
</dbReference>
<dbReference type="SUPFAM" id="SSF56024">
    <property type="entry name" value="Phospholipase D/nuclease"/>
    <property type="match status" value="2"/>
</dbReference>
<keyword evidence="6" id="KW-0677">Repeat</keyword>
<dbReference type="InterPro" id="IPR015679">
    <property type="entry name" value="PLipase_D_fam"/>
</dbReference>
<sequence>MPEPVHDFVESALAERPAPRSAGPPAPLESGPLLRPGRNVWRVETAERAAVLVDGAAYFGALREAMLNARETIHIAGWDLDSRMKLVGESGTADDGLPETLAAFLSALVARNPHLRIRLLLWDYSVLFAFERELTPIYSFLWSTPPQIELCLDDALPLGASHHQKIAVIDDRVAFSGGLDLTGRRWDTPAHTPDDPDRIDPAGSAYAPFHDVQMAVDGAAAEALGRLFRDRWKRAACERLPNRRRRGGADRWPEHLVPEFRDVEIGIARTLPPYADAAEVREVEALFFDMVDAAERFVYVENQFVTCERFTERLIERMQARPQLEALLVAPQTYRSWFEHQSMGLGRQRVIQALHDAGMAERIRVVFPEVAGEAETVPVMIHAKVMIVDDRLLRVGSANLCNRSMGFDSECDLVIDATDAEERAGVAAMRNRLVGEHVGLSAEEVAAVIERTGSLLAVLDEAKEGRRLVEVAQVDTTELPLPLPFASIDALADPIEPLYEETGSARNGSRKPRRLLPIAIAVAVFAALVLAWANSPFAEPERLVGALDTIADRPWAPALMVALFVLGGLVAFPVSVLIVATVAMFDSWGGAAIAGLGALASAVVTYMIGRQIGTGTVRRFIGPRINRIRRSLADQGVVTVATVRLVPVAPFTFVNLVAGAAGLRFVDYVVGTAIGLLPGLIVLTALGRQIVELFSRPSLFGAAVFVGFLLLWILCSIGLQLLVSHFRRAA</sequence>
<feature type="region of interest" description="Disordered" evidence="10">
    <location>
        <begin position="1"/>
        <end position="31"/>
    </location>
</feature>
<evidence type="ECO:0000256" key="6">
    <source>
        <dbReference type="ARBA" id="ARBA00022737"/>
    </source>
</evidence>
<keyword evidence="5" id="KW-0964">Secreted</keyword>
<dbReference type="CDD" id="cd09143">
    <property type="entry name" value="PLDc_vPLD1_2_like_bac_2"/>
    <property type="match status" value="1"/>
</dbReference>
<evidence type="ECO:0000256" key="3">
    <source>
        <dbReference type="ARBA" id="ARBA00004613"/>
    </source>
</evidence>
<evidence type="ECO:0000256" key="1">
    <source>
        <dbReference type="ARBA" id="ARBA00000798"/>
    </source>
</evidence>
<keyword evidence="14" id="KW-1185">Reference proteome</keyword>
<dbReference type="CDD" id="cd09140">
    <property type="entry name" value="PLDc_vPLD1_2_like_bac_1"/>
    <property type="match status" value="1"/>
</dbReference>
<evidence type="ECO:0000256" key="11">
    <source>
        <dbReference type="SAM" id="Phobius"/>
    </source>
</evidence>
<dbReference type="GO" id="GO:0009395">
    <property type="term" value="P:phospholipid catabolic process"/>
    <property type="evidence" value="ECO:0007669"/>
    <property type="project" value="TreeGrafter"/>
</dbReference>
<dbReference type="PANTHER" id="PTHR18896:SF76">
    <property type="entry name" value="PHOSPHOLIPASE"/>
    <property type="match status" value="1"/>
</dbReference>
<keyword evidence="7" id="KW-0378">Hydrolase</keyword>
<proteinExistence type="predicted"/>
<comment type="catalytic activity">
    <reaction evidence="1">
        <text>a 1,2-diacyl-sn-glycero-3-phosphocholine + H2O = a 1,2-diacyl-sn-glycero-3-phosphate + choline + H(+)</text>
        <dbReference type="Rhea" id="RHEA:14445"/>
        <dbReference type="ChEBI" id="CHEBI:15354"/>
        <dbReference type="ChEBI" id="CHEBI:15377"/>
        <dbReference type="ChEBI" id="CHEBI:15378"/>
        <dbReference type="ChEBI" id="CHEBI:57643"/>
        <dbReference type="ChEBI" id="CHEBI:58608"/>
        <dbReference type="EC" id="3.1.4.4"/>
    </reaction>
</comment>
<dbReference type="SMART" id="SM00155">
    <property type="entry name" value="PLDc"/>
    <property type="match status" value="2"/>
</dbReference>
<dbReference type="Gene3D" id="3.30.870.10">
    <property type="entry name" value="Endonuclease Chain A"/>
    <property type="match status" value="2"/>
</dbReference>
<feature type="transmembrane region" description="Helical" evidence="11">
    <location>
        <begin position="588"/>
        <end position="609"/>
    </location>
</feature>
<dbReference type="OrthoDB" id="8828485at2"/>
<feature type="transmembrane region" description="Helical" evidence="11">
    <location>
        <begin position="637"/>
        <end position="662"/>
    </location>
</feature>
<dbReference type="PANTHER" id="PTHR18896">
    <property type="entry name" value="PHOSPHOLIPASE D"/>
    <property type="match status" value="1"/>
</dbReference>
<keyword evidence="11" id="KW-0812">Transmembrane</keyword>
<dbReference type="InterPro" id="IPR032816">
    <property type="entry name" value="VTT_dom"/>
</dbReference>
<name>D6ZZQ8_ANCN5</name>
<feature type="domain" description="PLD phosphodiesterase" evidence="12">
    <location>
        <begin position="377"/>
        <end position="404"/>
    </location>
</feature>
<dbReference type="InterPro" id="IPR025202">
    <property type="entry name" value="PLD-like_dom"/>
</dbReference>
<keyword evidence="8" id="KW-0443">Lipid metabolism</keyword>